<reference evidence="2" key="1">
    <citation type="journal article" date="2023" name="Nat. Plants">
        <title>Single-cell RNA sequencing provides a high-resolution roadmap for understanding the multicellular compartmentation of specialized metabolism.</title>
        <authorList>
            <person name="Sun S."/>
            <person name="Shen X."/>
            <person name="Li Y."/>
            <person name="Li Y."/>
            <person name="Wang S."/>
            <person name="Li R."/>
            <person name="Zhang H."/>
            <person name="Shen G."/>
            <person name="Guo B."/>
            <person name="Wei J."/>
            <person name="Xu J."/>
            <person name="St-Pierre B."/>
            <person name="Chen S."/>
            <person name="Sun C."/>
        </authorList>
    </citation>
    <scope>NUCLEOTIDE SEQUENCE [LARGE SCALE GENOMIC DNA]</scope>
</reference>
<evidence type="ECO:0000313" key="2">
    <source>
        <dbReference type="Proteomes" id="UP001060085"/>
    </source>
</evidence>
<gene>
    <name evidence="1" type="ORF">M9H77_23726</name>
</gene>
<comment type="caution">
    <text evidence="1">The sequence shown here is derived from an EMBL/GenBank/DDBJ whole genome shotgun (WGS) entry which is preliminary data.</text>
</comment>
<accession>A0ACC0AY92</accession>
<organism evidence="1 2">
    <name type="scientific">Catharanthus roseus</name>
    <name type="common">Madagascar periwinkle</name>
    <name type="synonym">Vinca rosea</name>
    <dbReference type="NCBI Taxonomy" id="4058"/>
    <lineage>
        <taxon>Eukaryota</taxon>
        <taxon>Viridiplantae</taxon>
        <taxon>Streptophyta</taxon>
        <taxon>Embryophyta</taxon>
        <taxon>Tracheophyta</taxon>
        <taxon>Spermatophyta</taxon>
        <taxon>Magnoliopsida</taxon>
        <taxon>eudicotyledons</taxon>
        <taxon>Gunneridae</taxon>
        <taxon>Pentapetalae</taxon>
        <taxon>asterids</taxon>
        <taxon>lamiids</taxon>
        <taxon>Gentianales</taxon>
        <taxon>Apocynaceae</taxon>
        <taxon>Rauvolfioideae</taxon>
        <taxon>Vinceae</taxon>
        <taxon>Catharanthinae</taxon>
        <taxon>Catharanthus</taxon>
    </lineage>
</organism>
<keyword evidence="2" id="KW-1185">Reference proteome</keyword>
<dbReference type="Proteomes" id="UP001060085">
    <property type="component" value="Linkage Group LG05"/>
</dbReference>
<dbReference type="EMBL" id="CM044705">
    <property type="protein sequence ID" value="KAI5664403.1"/>
    <property type="molecule type" value="Genomic_DNA"/>
</dbReference>
<proteinExistence type="predicted"/>
<sequence length="201" mass="23692">MSKVVEETLLDIESMIINRNMVTFLLVLDLMSLTLMIAMMALDLELEMVIMIHLAESYNYRGYNCGRSSQTLGTTLRPLSYNNLKLPHLCGTFGPYEYESWEQKVESLFYSYGIREEEKFQLVLKSLSYELNVWWNRKCENRKRIGVQPIKSWSLMKQSLRMNLELKTMEDKDKVKQRKNSWNLQGVKCLQKQTIKTFCSS</sequence>
<protein>
    <submittedName>
        <fullName evidence="1">Uncharacterized protein</fullName>
    </submittedName>
</protein>
<evidence type="ECO:0000313" key="1">
    <source>
        <dbReference type="EMBL" id="KAI5664403.1"/>
    </source>
</evidence>
<name>A0ACC0AY92_CATRO</name>